<reference evidence="2" key="1">
    <citation type="submission" date="2022-11" db="UniProtKB">
        <authorList>
            <consortium name="WormBaseParasite"/>
        </authorList>
    </citation>
    <scope>IDENTIFICATION</scope>
</reference>
<sequence length="66" mass="7199">ASIEIFIAQKFPNKKPTKGHYLAKGLPSAGFLPFIQSYLCTFARANCQKSSKVDADVGTVNNEHSL</sequence>
<accession>A0A915HQJ4</accession>
<protein>
    <submittedName>
        <fullName evidence="2">Uncharacterized protein</fullName>
    </submittedName>
</protein>
<evidence type="ECO:0000313" key="1">
    <source>
        <dbReference type="Proteomes" id="UP000887565"/>
    </source>
</evidence>
<organism evidence="1 2">
    <name type="scientific">Romanomermis culicivorax</name>
    <name type="common">Nematode worm</name>
    <dbReference type="NCBI Taxonomy" id="13658"/>
    <lineage>
        <taxon>Eukaryota</taxon>
        <taxon>Metazoa</taxon>
        <taxon>Ecdysozoa</taxon>
        <taxon>Nematoda</taxon>
        <taxon>Enoplea</taxon>
        <taxon>Dorylaimia</taxon>
        <taxon>Mermithida</taxon>
        <taxon>Mermithoidea</taxon>
        <taxon>Mermithidae</taxon>
        <taxon>Romanomermis</taxon>
    </lineage>
</organism>
<name>A0A915HQJ4_ROMCU</name>
<dbReference type="AlphaFoldDB" id="A0A915HQJ4"/>
<proteinExistence type="predicted"/>
<dbReference type="Proteomes" id="UP000887565">
    <property type="component" value="Unplaced"/>
</dbReference>
<dbReference type="WBParaSite" id="nRc.2.0.1.t04213-RA">
    <property type="protein sequence ID" value="nRc.2.0.1.t04213-RA"/>
    <property type="gene ID" value="nRc.2.0.1.g04213"/>
</dbReference>
<keyword evidence="1" id="KW-1185">Reference proteome</keyword>
<evidence type="ECO:0000313" key="2">
    <source>
        <dbReference type="WBParaSite" id="nRc.2.0.1.t04213-RA"/>
    </source>
</evidence>